<proteinExistence type="predicted"/>
<protein>
    <submittedName>
        <fullName evidence="1">Jg21655 protein</fullName>
    </submittedName>
</protein>
<dbReference type="AlphaFoldDB" id="A0A8S4RML3"/>
<accession>A0A8S4RML3</accession>
<evidence type="ECO:0000313" key="2">
    <source>
        <dbReference type="Proteomes" id="UP000838756"/>
    </source>
</evidence>
<dbReference type="Proteomes" id="UP000838756">
    <property type="component" value="Unassembled WGS sequence"/>
</dbReference>
<name>A0A8S4RML3_9NEOP</name>
<comment type="caution">
    <text evidence="1">The sequence shown here is derived from an EMBL/GenBank/DDBJ whole genome shotgun (WGS) entry which is preliminary data.</text>
</comment>
<evidence type="ECO:0000313" key="1">
    <source>
        <dbReference type="EMBL" id="CAH2238043.1"/>
    </source>
</evidence>
<reference evidence="1" key="1">
    <citation type="submission" date="2022-03" db="EMBL/GenBank/DDBJ databases">
        <authorList>
            <person name="Lindestad O."/>
        </authorList>
    </citation>
    <scope>NUCLEOTIDE SEQUENCE</scope>
</reference>
<dbReference type="OrthoDB" id="6628351at2759"/>
<dbReference type="EMBL" id="CAKXAJ010025316">
    <property type="protein sequence ID" value="CAH2238043.1"/>
    <property type="molecule type" value="Genomic_DNA"/>
</dbReference>
<gene>
    <name evidence="1" type="primary">jg21655</name>
    <name evidence="1" type="ORF">PAEG_LOCUS15197</name>
</gene>
<keyword evidence="2" id="KW-1185">Reference proteome</keyword>
<organism evidence="1 2">
    <name type="scientific">Pararge aegeria aegeria</name>
    <dbReference type="NCBI Taxonomy" id="348720"/>
    <lineage>
        <taxon>Eukaryota</taxon>
        <taxon>Metazoa</taxon>
        <taxon>Ecdysozoa</taxon>
        <taxon>Arthropoda</taxon>
        <taxon>Hexapoda</taxon>
        <taxon>Insecta</taxon>
        <taxon>Pterygota</taxon>
        <taxon>Neoptera</taxon>
        <taxon>Endopterygota</taxon>
        <taxon>Lepidoptera</taxon>
        <taxon>Glossata</taxon>
        <taxon>Ditrysia</taxon>
        <taxon>Papilionoidea</taxon>
        <taxon>Nymphalidae</taxon>
        <taxon>Satyrinae</taxon>
        <taxon>Satyrini</taxon>
        <taxon>Parargina</taxon>
        <taxon>Pararge</taxon>
    </lineage>
</organism>
<sequence>MVANYGPHKKAQSLSGRWKDAWSISIINNQVTDMAKRVAKLKKPWTGHIARSRSLSYMPRPSPSRAIWTLGSQGAGMAAPH</sequence>